<protein>
    <submittedName>
        <fullName evidence="1">Uncharacterized protein</fullName>
    </submittedName>
</protein>
<accession>A0A5C3NAL6</accession>
<dbReference type="Proteomes" id="UP000305948">
    <property type="component" value="Unassembled WGS sequence"/>
</dbReference>
<evidence type="ECO:0000313" key="2">
    <source>
        <dbReference type="Proteomes" id="UP000305948"/>
    </source>
</evidence>
<dbReference type="EMBL" id="ML213506">
    <property type="protein sequence ID" value="TFK54393.1"/>
    <property type="molecule type" value="Genomic_DNA"/>
</dbReference>
<keyword evidence="2" id="KW-1185">Reference proteome</keyword>
<sequence>MADARQGKGISSKEGAFARQGKGISVEEGVFAGERMTAMVEGDGLHATKVTLAAVVAMDDGRAIDLQSVLRNLAAPLQKKKIGTWHLRSISIVSWNQDTLSHTLKAAPAQQGGGAAIKHNRCSSSIHQQLLDSIRQPGYSWVTALPVDVSEATSAPATAAYSASSSATRPLSSSWPTYIQSEQWPAPRHRCAALDFGLGVGTSLSNDMSLTEAPAVVPHAIVPVI</sequence>
<organism evidence="1 2">
    <name type="scientific">Heliocybe sulcata</name>
    <dbReference type="NCBI Taxonomy" id="5364"/>
    <lineage>
        <taxon>Eukaryota</taxon>
        <taxon>Fungi</taxon>
        <taxon>Dikarya</taxon>
        <taxon>Basidiomycota</taxon>
        <taxon>Agaricomycotina</taxon>
        <taxon>Agaricomycetes</taxon>
        <taxon>Gloeophyllales</taxon>
        <taxon>Gloeophyllaceae</taxon>
        <taxon>Heliocybe</taxon>
    </lineage>
</organism>
<dbReference type="AlphaFoldDB" id="A0A5C3NAL6"/>
<name>A0A5C3NAL6_9AGAM</name>
<reference evidence="1 2" key="1">
    <citation type="journal article" date="2019" name="Nat. Ecol. Evol.">
        <title>Megaphylogeny resolves global patterns of mushroom evolution.</title>
        <authorList>
            <person name="Varga T."/>
            <person name="Krizsan K."/>
            <person name="Foldi C."/>
            <person name="Dima B."/>
            <person name="Sanchez-Garcia M."/>
            <person name="Sanchez-Ramirez S."/>
            <person name="Szollosi G.J."/>
            <person name="Szarkandi J.G."/>
            <person name="Papp V."/>
            <person name="Albert L."/>
            <person name="Andreopoulos W."/>
            <person name="Angelini C."/>
            <person name="Antonin V."/>
            <person name="Barry K.W."/>
            <person name="Bougher N.L."/>
            <person name="Buchanan P."/>
            <person name="Buyck B."/>
            <person name="Bense V."/>
            <person name="Catcheside P."/>
            <person name="Chovatia M."/>
            <person name="Cooper J."/>
            <person name="Damon W."/>
            <person name="Desjardin D."/>
            <person name="Finy P."/>
            <person name="Geml J."/>
            <person name="Haridas S."/>
            <person name="Hughes K."/>
            <person name="Justo A."/>
            <person name="Karasinski D."/>
            <person name="Kautmanova I."/>
            <person name="Kiss B."/>
            <person name="Kocsube S."/>
            <person name="Kotiranta H."/>
            <person name="LaButti K.M."/>
            <person name="Lechner B.E."/>
            <person name="Liimatainen K."/>
            <person name="Lipzen A."/>
            <person name="Lukacs Z."/>
            <person name="Mihaltcheva S."/>
            <person name="Morgado L.N."/>
            <person name="Niskanen T."/>
            <person name="Noordeloos M.E."/>
            <person name="Ohm R.A."/>
            <person name="Ortiz-Santana B."/>
            <person name="Ovrebo C."/>
            <person name="Racz N."/>
            <person name="Riley R."/>
            <person name="Savchenko A."/>
            <person name="Shiryaev A."/>
            <person name="Soop K."/>
            <person name="Spirin V."/>
            <person name="Szebenyi C."/>
            <person name="Tomsovsky M."/>
            <person name="Tulloss R.E."/>
            <person name="Uehling J."/>
            <person name="Grigoriev I.V."/>
            <person name="Vagvolgyi C."/>
            <person name="Papp T."/>
            <person name="Martin F.M."/>
            <person name="Miettinen O."/>
            <person name="Hibbett D.S."/>
            <person name="Nagy L.G."/>
        </authorList>
    </citation>
    <scope>NUCLEOTIDE SEQUENCE [LARGE SCALE GENOMIC DNA]</scope>
    <source>
        <strain evidence="1 2">OMC1185</strain>
    </source>
</reference>
<evidence type="ECO:0000313" key="1">
    <source>
        <dbReference type="EMBL" id="TFK54393.1"/>
    </source>
</evidence>
<gene>
    <name evidence="1" type="ORF">OE88DRAFT_1642925</name>
</gene>
<proteinExistence type="predicted"/>